<feature type="signal peptide" evidence="2">
    <location>
        <begin position="1"/>
        <end position="26"/>
    </location>
</feature>
<evidence type="ECO:0000256" key="1">
    <source>
        <dbReference type="SAM" id="MobiDB-lite"/>
    </source>
</evidence>
<evidence type="ECO:0000313" key="5">
    <source>
        <dbReference type="Proteomes" id="UP000094068"/>
    </source>
</evidence>
<feature type="chain" id="PRO_5009177436" description="WxL domain-containing protein" evidence="2">
    <location>
        <begin position="27"/>
        <end position="269"/>
    </location>
</feature>
<feature type="region of interest" description="Disordered" evidence="1">
    <location>
        <begin position="36"/>
        <end position="78"/>
    </location>
</feature>
<proteinExistence type="predicted"/>
<dbReference type="EMBL" id="MIJZ01000012">
    <property type="protein sequence ID" value="OEG12114.1"/>
    <property type="molecule type" value="Genomic_DNA"/>
</dbReference>
<organism evidence="4 5">
    <name type="scientific">Enterococcus ureasiticus</name>
    <dbReference type="NCBI Taxonomy" id="903984"/>
    <lineage>
        <taxon>Bacteria</taxon>
        <taxon>Bacillati</taxon>
        <taxon>Bacillota</taxon>
        <taxon>Bacilli</taxon>
        <taxon>Lactobacillales</taxon>
        <taxon>Enterococcaceae</taxon>
        <taxon>Enterococcus</taxon>
    </lineage>
</organism>
<keyword evidence="5" id="KW-1185">Reference proteome</keyword>
<feature type="domain" description="WxL" evidence="3">
    <location>
        <begin position="31"/>
        <end position="267"/>
    </location>
</feature>
<gene>
    <name evidence="4" type="ORF">BCR21_07710</name>
</gene>
<dbReference type="STRING" id="903984.BCR21_07710"/>
<keyword evidence="2" id="KW-0732">Signal</keyword>
<protein>
    <recommendedName>
        <fullName evidence="3">WxL domain-containing protein</fullName>
    </recommendedName>
</protein>
<dbReference type="AlphaFoldDB" id="A0A1E5GHB8"/>
<evidence type="ECO:0000259" key="3">
    <source>
        <dbReference type="Pfam" id="PF13731"/>
    </source>
</evidence>
<comment type="caution">
    <text evidence="4">The sequence shown here is derived from an EMBL/GenBank/DDBJ whole genome shotgun (WGS) entry which is preliminary data.</text>
</comment>
<dbReference type="Proteomes" id="UP000094068">
    <property type="component" value="Unassembled WGS sequence"/>
</dbReference>
<sequence length="269" mass="27768">MKSIKLMSLGLVVLSAVALGAPSVQAADPVAETNADVKFVEDKDPITPDKPDVVDPTKPTEPGKGIDPDGNGSGGNGTKSFNINWVSNFKFGEIKIGSTNMTAFAAPTTLKWTDGSEPTTGLANFLQVTDNRGTNAGWNVSVEGSAFKELDESSNPTTTELKGASITLNDAQIVGDTDGAALAPTAVSVGEDILATGSHTVLDAGAGKGQGTWAVTWGADTDKTTLKMNDDKTNATAGVQLSVPVTAQPKADKSYRSTLTWKLVTAPTN</sequence>
<accession>A0A1E5GHB8</accession>
<feature type="compositionally biased region" description="Basic and acidic residues" evidence="1">
    <location>
        <begin position="38"/>
        <end position="55"/>
    </location>
</feature>
<dbReference type="OrthoDB" id="2356942at2"/>
<reference evidence="5" key="1">
    <citation type="submission" date="2016-09" db="EMBL/GenBank/DDBJ databases">
        <authorList>
            <person name="Gulvik C.A."/>
        </authorList>
    </citation>
    <scope>NUCLEOTIDE SEQUENCE [LARGE SCALE GENOMIC DNA]</scope>
    <source>
        <strain evidence="5">DSM 23328</strain>
    </source>
</reference>
<evidence type="ECO:0000256" key="2">
    <source>
        <dbReference type="SAM" id="SignalP"/>
    </source>
</evidence>
<dbReference type="RefSeq" id="WP_069645945.1">
    <property type="nucleotide sequence ID" value="NZ_MIJZ01000012.1"/>
</dbReference>
<dbReference type="Pfam" id="PF13731">
    <property type="entry name" value="WxL"/>
    <property type="match status" value="1"/>
</dbReference>
<name>A0A1E5GHB8_9ENTE</name>
<dbReference type="InterPro" id="IPR027994">
    <property type="entry name" value="WxL_dom"/>
</dbReference>
<evidence type="ECO:0000313" key="4">
    <source>
        <dbReference type="EMBL" id="OEG12114.1"/>
    </source>
</evidence>